<sequence length="78" mass="8615">MPRTSPCPPDPWIFLLLVGVLCRGFFGEKPKQHAWRGGGDREPPPSSSIPLFRSRSVGRPRPPVPNSRSRSSSSSSSW</sequence>
<reference evidence="3" key="2">
    <citation type="journal article" date="2015" name="Data Brief">
        <title>Shoot transcriptome of the giant reed, Arundo donax.</title>
        <authorList>
            <person name="Barrero R.A."/>
            <person name="Guerrero F.D."/>
            <person name="Moolhuijzen P."/>
            <person name="Goolsby J.A."/>
            <person name="Tidwell J."/>
            <person name="Bellgard S.E."/>
            <person name="Bellgard M.I."/>
        </authorList>
    </citation>
    <scope>NUCLEOTIDE SEQUENCE</scope>
    <source>
        <tissue evidence="3">Shoot tissue taken approximately 20 cm above the soil surface</tissue>
    </source>
</reference>
<keyword evidence="2" id="KW-0472">Membrane</keyword>
<feature type="region of interest" description="Disordered" evidence="1">
    <location>
        <begin position="31"/>
        <end position="78"/>
    </location>
</feature>
<proteinExistence type="predicted"/>
<feature type="transmembrane region" description="Helical" evidence="2">
    <location>
        <begin position="12"/>
        <end position="27"/>
    </location>
</feature>
<keyword evidence="2" id="KW-0812">Transmembrane</keyword>
<reference evidence="3" key="1">
    <citation type="submission" date="2014-09" db="EMBL/GenBank/DDBJ databases">
        <authorList>
            <person name="Magalhaes I.L.F."/>
            <person name="Oliveira U."/>
            <person name="Santos F.R."/>
            <person name="Vidigal T.H.D.A."/>
            <person name="Brescovit A.D."/>
            <person name="Santos A.J."/>
        </authorList>
    </citation>
    <scope>NUCLEOTIDE SEQUENCE</scope>
    <source>
        <tissue evidence="3">Shoot tissue taken approximately 20 cm above the soil surface</tissue>
    </source>
</reference>
<keyword evidence="2" id="KW-1133">Transmembrane helix</keyword>
<accession>A0A0A8XP37</accession>
<evidence type="ECO:0000313" key="3">
    <source>
        <dbReference type="EMBL" id="JAD14328.1"/>
    </source>
</evidence>
<feature type="compositionally biased region" description="Low complexity" evidence="1">
    <location>
        <begin position="66"/>
        <end position="78"/>
    </location>
</feature>
<evidence type="ECO:0000256" key="2">
    <source>
        <dbReference type="SAM" id="Phobius"/>
    </source>
</evidence>
<protein>
    <submittedName>
        <fullName evidence="3">Uncharacterized protein</fullName>
    </submittedName>
</protein>
<dbReference type="EMBL" id="GBRH01283567">
    <property type="protein sequence ID" value="JAD14328.1"/>
    <property type="molecule type" value="Transcribed_RNA"/>
</dbReference>
<name>A0A0A8XP37_ARUDO</name>
<organism evidence="3">
    <name type="scientific">Arundo donax</name>
    <name type="common">Giant reed</name>
    <name type="synonym">Donax arundinaceus</name>
    <dbReference type="NCBI Taxonomy" id="35708"/>
    <lineage>
        <taxon>Eukaryota</taxon>
        <taxon>Viridiplantae</taxon>
        <taxon>Streptophyta</taxon>
        <taxon>Embryophyta</taxon>
        <taxon>Tracheophyta</taxon>
        <taxon>Spermatophyta</taxon>
        <taxon>Magnoliopsida</taxon>
        <taxon>Liliopsida</taxon>
        <taxon>Poales</taxon>
        <taxon>Poaceae</taxon>
        <taxon>PACMAD clade</taxon>
        <taxon>Arundinoideae</taxon>
        <taxon>Arundineae</taxon>
        <taxon>Arundo</taxon>
    </lineage>
</organism>
<dbReference type="AlphaFoldDB" id="A0A0A8XP37"/>
<evidence type="ECO:0000256" key="1">
    <source>
        <dbReference type="SAM" id="MobiDB-lite"/>
    </source>
</evidence>